<gene>
    <name evidence="2" type="ORF">DLM86_02495</name>
</gene>
<dbReference type="Proteomes" id="UP000247476">
    <property type="component" value="Unassembled WGS sequence"/>
</dbReference>
<sequence length="127" mass="15233">MKMIVTRDPNNDTEWIELDFEDVVAIQSWDRTVILHTAEEQFYPVLPILSNMEKVMERFGFRKLDRTNLVNVNKIKHYDFEQALVFFEAPVTNKSKYATISYRENSKLKHEIQRWIEQNVSKPDEPR</sequence>
<dbReference type="InterPro" id="IPR007492">
    <property type="entry name" value="LytTR_DNA-bd_dom"/>
</dbReference>
<feature type="domain" description="HTH LytTR-type" evidence="1">
    <location>
        <begin position="15"/>
        <end position="109"/>
    </location>
</feature>
<dbReference type="OrthoDB" id="2665132at2"/>
<dbReference type="GO" id="GO:0003677">
    <property type="term" value="F:DNA binding"/>
    <property type="evidence" value="ECO:0007669"/>
    <property type="project" value="InterPro"/>
</dbReference>
<dbReference type="EMBL" id="QJVJ01000001">
    <property type="protein sequence ID" value="PYI57328.1"/>
    <property type="molecule type" value="Genomic_DNA"/>
</dbReference>
<dbReference type="Pfam" id="PF04397">
    <property type="entry name" value="LytTR"/>
    <property type="match status" value="1"/>
</dbReference>
<name>A0A2V5KCR4_9BACL</name>
<evidence type="ECO:0000259" key="1">
    <source>
        <dbReference type="Pfam" id="PF04397"/>
    </source>
</evidence>
<dbReference type="AlphaFoldDB" id="A0A2V5KCR4"/>
<protein>
    <submittedName>
        <fullName evidence="2">LytR family transcriptional regulator</fullName>
    </submittedName>
</protein>
<evidence type="ECO:0000313" key="3">
    <source>
        <dbReference type="Proteomes" id="UP000247476"/>
    </source>
</evidence>
<keyword evidence="3" id="KW-1185">Reference proteome</keyword>
<dbReference type="RefSeq" id="WP_110838367.1">
    <property type="nucleotide sequence ID" value="NZ_QJVJ01000001.1"/>
</dbReference>
<organism evidence="2 3">
    <name type="scientific">Paenibacillus flagellatus</name>
    <dbReference type="NCBI Taxonomy" id="2211139"/>
    <lineage>
        <taxon>Bacteria</taxon>
        <taxon>Bacillati</taxon>
        <taxon>Bacillota</taxon>
        <taxon>Bacilli</taxon>
        <taxon>Bacillales</taxon>
        <taxon>Paenibacillaceae</taxon>
        <taxon>Paenibacillus</taxon>
    </lineage>
</organism>
<reference evidence="2 3" key="1">
    <citation type="submission" date="2018-05" db="EMBL/GenBank/DDBJ databases">
        <title>Paenibacillus flagellatus sp. nov., isolated from selenium mineral soil.</title>
        <authorList>
            <person name="Dai X."/>
        </authorList>
    </citation>
    <scope>NUCLEOTIDE SEQUENCE [LARGE SCALE GENOMIC DNA]</scope>
    <source>
        <strain evidence="2 3">DXL2</strain>
    </source>
</reference>
<dbReference type="Gene3D" id="2.40.50.1020">
    <property type="entry name" value="LytTr DNA-binding domain"/>
    <property type="match status" value="1"/>
</dbReference>
<accession>A0A2V5KCR4</accession>
<proteinExistence type="predicted"/>
<evidence type="ECO:0000313" key="2">
    <source>
        <dbReference type="EMBL" id="PYI57328.1"/>
    </source>
</evidence>
<comment type="caution">
    <text evidence="2">The sequence shown here is derived from an EMBL/GenBank/DDBJ whole genome shotgun (WGS) entry which is preliminary data.</text>
</comment>